<evidence type="ECO:0000313" key="2">
    <source>
        <dbReference type="Proteomes" id="UP000039541"/>
    </source>
</evidence>
<dbReference type="Proteomes" id="UP000039541">
    <property type="component" value="Unassembled WGS sequence"/>
</dbReference>
<gene>
    <name evidence="1" type="ORF">ERS008202_01832</name>
</gene>
<evidence type="ECO:0000313" key="1">
    <source>
        <dbReference type="EMBL" id="CNU08112.1"/>
    </source>
</evidence>
<dbReference type="AlphaFoldDB" id="A0A655CDK7"/>
<dbReference type="EMBL" id="CQPC01000019">
    <property type="protein sequence ID" value="CNU08112.1"/>
    <property type="molecule type" value="Genomic_DNA"/>
</dbReference>
<accession>A0A655CDK7</accession>
<protein>
    <submittedName>
        <fullName evidence="1">Uncharacterized protein</fullName>
    </submittedName>
</protein>
<proteinExistence type="predicted"/>
<name>A0A655CDK7_SALET</name>
<reference evidence="1 2" key="1">
    <citation type="submission" date="2015-03" db="EMBL/GenBank/DDBJ databases">
        <authorList>
            <consortium name="Pathogen Informatics"/>
        </authorList>
    </citation>
    <scope>NUCLEOTIDE SEQUENCE [LARGE SCALE GENOMIC DNA]</scope>
    <source>
        <strain evidence="1 2">3476</strain>
    </source>
</reference>
<dbReference type="AntiFam" id="ANF00189">
    <property type="entry name" value="Shadow ORF (opposite fumA)"/>
</dbReference>
<organism evidence="1 2">
    <name type="scientific">Salmonella enterica subsp. enterica serovar Bovismorbificans</name>
    <dbReference type="NCBI Taxonomy" id="58097"/>
    <lineage>
        <taxon>Bacteria</taxon>
        <taxon>Pseudomonadati</taxon>
        <taxon>Pseudomonadota</taxon>
        <taxon>Gammaproteobacteria</taxon>
        <taxon>Enterobacterales</taxon>
        <taxon>Enterobacteriaceae</taxon>
        <taxon>Salmonella</taxon>
    </lineage>
</organism>
<sequence length="117" mass="13430">MTRQANYANIVGEIFPAELGAEAKFLRFFQQFLFQVEIAECLAVLVTFRRQRVVIVGAGELNGFQRAFRRGAANDKGDMVWRTGRGAQRAHFLNEEVFQLAWGEQRFGLLIEIRFVC</sequence>